<protein>
    <submittedName>
        <fullName evidence="1">Uncharacterized protein</fullName>
    </submittedName>
</protein>
<reference evidence="1 2" key="1">
    <citation type="submission" date="2018-01" db="EMBL/GenBank/DDBJ databases">
        <title>Draft genome Sequence of streptomyces globosus LZH-48.</title>
        <authorList>
            <person name="Ran K."/>
            <person name="Li Z."/>
            <person name="Wei S."/>
            <person name="Dong R."/>
        </authorList>
    </citation>
    <scope>NUCLEOTIDE SEQUENCE [LARGE SCALE GENOMIC DNA]</scope>
    <source>
        <strain evidence="1 2">LZH-48</strain>
    </source>
</reference>
<gene>
    <name evidence="1" type="ORF">C0216_15530</name>
</gene>
<organism evidence="1 2">
    <name type="scientific">Streptomyces globosus</name>
    <dbReference type="NCBI Taxonomy" id="68209"/>
    <lineage>
        <taxon>Bacteria</taxon>
        <taxon>Bacillati</taxon>
        <taxon>Actinomycetota</taxon>
        <taxon>Actinomycetes</taxon>
        <taxon>Kitasatosporales</taxon>
        <taxon>Streptomycetaceae</taxon>
        <taxon>Streptomyces</taxon>
    </lineage>
</organism>
<sequence length="62" mass="6590">MVGVGRRGLLGLFGKVPLCALGLEPSAGSMMLIRPSPSVSMRSNSALSSASFTTYPFHVHRR</sequence>
<dbReference type="Proteomes" id="UP000252004">
    <property type="component" value="Chromosome"/>
</dbReference>
<dbReference type="EMBL" id="CP030862">
    <property type="protein sequence ID" value="AXE24685.1"/>
    <property type="molecule type" value="Genomic_DNA"/>
</dbReference>
<dbReference type="AlphaFoldDB" id="A0A344U1B4"/>
<name>A0A344U1B4_9ACTN</name>
<keyword evidence="2" id="KW-1185">Reference proteome</keyword>
<dbReference type="KEGG" id="sgz:C0216_15530"/>
<accession>A0A344U1B4</accession>
<proteinExistence type="predicted"/>
<evidence type="ECO:0000313" key="2">
    <source>
        <dbReference type="Proteomes" id="UP000252004"/>
    </source>
</evidence>
<evidence type="ECO:0000313" key="1">
    <source>
        <dbReference type="EMBL" id="AXE24685.1"/>
    </source>
</evidence>